<dbReference type="Proteomes" id="UP000001916">
    <property type="component" value="Chromosome"/>
</dbReference>
<dbReference type="GO" id="GO:0006355">
    <property type="term" value="P:regulation of DNA-templated transcription"/>
    <property type="evidence" value="ECO:0007669"/>
    <property type="project" value="InterPro"/>
</dbReference>
<dbReference type="Pfam" id="PF00072">
    <property type="entry name" value="Response_reg"/>
    <property type="match status" value="1"/>
</dbReference>
<gene>
    <name evidence="6" type="ordered locus">Mesil_2848</name>
</gene>
<evidence type="ECO:0000313" key="6">
    <source>
        <dbReference type="EMBL" id="ADH64690.1"/>
    </source>
</evidence>
<feature type="domain" description="Response regulatory" evidence="5">
    <location>
        <begin position="8"/>
        <end position="124"/>
    </location>
</feature>
<dbReference type="OrthoDB" id="9780153at2"/>
<dbReference type="PRINTS" id="PR00038">
    <property type="entry name" value="HTHLUXR"/>
</dbReference>
<reference evidence="6 7" key="1">
    <citation type="journal article" date="2010" name="Stand. Genomic Sci.">
        <title>Complete genome sequence of Meiothermus silvanus type strain (VI-R2).</title>
        <authorList>
            <person name="Sikorski J."/>
            <person name="Tindall B.J."/>
            <person name="Lowry S."/>
            <person name="Lucas S."/>
            <person name="Nolan M."/>
            <person name="Copeland A."/>
            <person name="Glavina Del Rio T."/>
            <person name="Tice H."/>
            <person name="Cheng J.F."/>
            <person name="Han C."/>
            <person name="Pitluck S."/>
            <person name="Liolios K."/>
            <person name="Ivanova N."/>
            <person name="Mavromatis K."/>
            <person name="Mikhailova N."/>
            <person name="Pati A."/>
            <person name="Goodwin L."/>
            <person name="Chen A."/>
            <person name="Palaniappan K."/>
            <person name="Land M."/>
            <person name="Hauser L."/>
            <person name="Chang Y.J."/>
            <person name="Jeffries C.D."/>
            <person name="Rohde M."/>
            <person name="Goker M."/>
            <person name="Woyke T."/>
            <person name="Bristow J."/>
            <person name="Eisen J.A."/>
            <person name="Markowitz V."/>
            <person name="Hugenholtz P."/>
            <person name="Kyrpides N.C."/>
            <person name="Klenk H.P."/>
            <person name="Lapidus A."/>
        </authorList>
    </citation>
    <scope>NUCLEOTIDE SEQUENCE [LARGE SCALE GENOMIC DNA]</scope>
    <source>
        <strain evidence="7">ATCC 700542 / DSM 9946 / VI-R2</strain>
    </source>
</reference>
<dbReference type="InterPro" id="IPR016032">
    <property type="entry name" value="Sig_transdc_resp-reg_C-effctor"/>
</dbReference>
<accession>D7BCV7</accession>
<dbReference type="InterPro" id="IPR058245">
    <property type="entry name" value="NreC/VraR/RcsB-like_REC"/>
</dbReference>
<evidence type="ECO:0000259" key="4">
    <source>
        <dbReference type="PROSITE" id="PS50043"/>
    </source>
</evidence>
<dbReference type="EMBL" id="CP002042">
    <property type="protein sequence ID" value="ADH64690.1"/>
    <property type="molecule type" value="Genomic_DNA"/>
</dbReference>
<dbReference type="GO" id="GO:0000160">
    <property type="term" value="P:phosphorelay signal transduction system"/>
    <property type="evidence" value="ECO:0007669"/>
    <property type="project" value="InterPro"/>
</dbReference>
<evidence type="ECO:0000313" key="7">
    <source>
        <dbReference type="Proteomes" id="UP000001916"/>
    </source>
</evidence>
<dbReference type="CDD" id="cd06170">
    <property type="entry name" value="LuxR_C_like"/>
    <property type="match status" value="1"/>
</dbReference>
<evidence type="ECO:0000256" key="1">
    <source>
        <dbReference type="ARBA" id="ARBA00022553"/>
    </source>
</evidence>
<dbReference type="PANTHER" id="PTHR43214">
    <property type="entry name" value="TWO-COMPONENT RESPONSE REGULATOR"/>
    <property type="match status" value="1"/>
</dbReference>
<evidence type="ECO:0000256" key="3">
    <source>
        <dbReference type="PROSITE-ProRule" id="PRU00169"/>
    </source>
</evidence>
<dbReference type="STRING" id="526227.Mesil_2848"/>
<keyword evidence="2" id="KW-0238">DNA-binding</keyword>
<dbReference type="AlphaFoldDB" id="D7BCV7"/>
<dbReference type="InterPro" id="IPR039420">
    <property type="entry name" value="WalR-like"/>
</dbReference>
<dbReference type="CDD" id="cd17535">
    <property type="entry name" value="REC_NarL-like"/>
    <property type="match status" value="1"/>
</dbReference>
<sequence length="212" mass="23187">MPMNPKVRVLLVDDHGVVRQGMKLYLAADSSIEVVGEANNGQEALTQVEKLEPNVVIMDLLMPVMDGISAIREIKKRFPEVEIVAVTSVLEDKKVVDAVQAGAMGYLLKDTDAAALSEAIHAASRGEVRLHPEAAKRLMREVRTPEMRESLTPRETEILKLLAQGHSNKHIARETKVEERTVKAHVSSILAKLGLSSRTQAALFALKEGLVG</sequence>
<dbReference type="SUPFAM" id="SSF46894">
    <property type="entry name" value="C-terminal effector domain of the bipartite response regulators"/>
    <property type="match status" value="1"/>
</dbReference>
<dbReference type="Gene3D" id="3.40.50.2300">
    <property type="match status" value="1"/>
</dbReference>
<dbReference type="PANTHER" id="PTHR43214:SF43">
    <property type="entry name" value="TWO-COMPONENT RESPONSE REGULATOR"/>
    <property type="match status" value="1"/>
</dbReference>
<dbReference type="KEGG" id="msv:Mesil_2848"/>
<dbReference type="HOGENOM" id="CLU_000445_90_10_0"/>
<feature type="modified residue" description="4-aspartylphosphate" evidence="3">
    <location>
        <position position="59"/>
    </location>
</feature>
<dbReference type="InterPro" id="IPR001789">
    <property type="entry name" value="Sig_transdc_resp-reg_receiver"/>
</dbReference>
<dbReference type="eggNOG" id="COG2197">
    <property type="taxonomic scope" value="Bacteria"/>
</dbReference>
<evidence type="ECO:0000259" key="5">
    <source>
        <dbReference type="PROSITE" id="PS50110"/>
    </source>
</evidence>
<dbReference type="SUPFAM" id="SSF52172">
    <property type="entry name" value="CheY-like"/>
    <property type="match status" value="1"/>
</dbReference>
<dbReference type="InterPro" id="IPR011006">
    <property type="entry name" value="CheY-like_superfamily"/>
</dbReference>
<keyword evidence="1 3" id="KW-0597">Phosphoprotein</keyword>
<organism evidence="6 7">
    <name type="scientific">Allomeiothermus silvanus (strain ATCC 700542 / DSM 9946 / NBRC 106475 / NCIMB 13440 / VI-R2)</name>
    <name type="common">Thermus silvanus</name>
    <dbReference type="NCBI Taxonomy" id="526227"/>
    <lineage>
        <taxon>Bacteria</taxon>
        <taxon>Thermotogati</taxon>
        <taxon>Deinococcota</taxon>
        <taxon>Deinococci</taxon>
        <taxon>Thermales</taxon>
        <taxon>Thermaceae</taxon>
        <taxon>Allomeiothermus</taxon>
    </lineage>
</organism>
<protein>
    <submittedName>
        <fullName evidence="6">Two component transcriptional regulator, LuxR family</fullName>
    </submittedName>
</protein>
<dbReference type="PROSITE" id="PS50043">
    <property type="entry name" value="HTH_LUXR_2"/>
    <property type="match status" value="1"/>
</dbReference>
<dbReference type="GO" id="GO:0003677">
    <property type="term" value="F:DNA binding"/>
    <property type="evidence" value="ECO:0007669"/>
    <property type="project" value="UniProtKB-KW"/>
</dbReference>
<feature type="domain" description="HTH luxR-type" evidence="4">
    <location>
        <begin position="144"/>
        <end position="209"/>
    </location>
</feature>
<dbReference type="PROSITE" id="PS50110">
    <property type="entry name" value="RESPONSE_REGULATORY"/>
    <property type="match status" value="1"/>
</dbReference>
<name>D7BCV7_ALLS1</name>
<evidence type="ECO:0000256" key="2">
    <source>
        <dbReference type="ARBA" id="ARBA00023125"/>
    </source>
</evidence>
<keyword evidence="7" id="KW-1185">Reference proteome</keyword>
<dbReference type="PROSITE" id="PS00622">
    <property type="entry name" value="HTH_LUXR_1"/>
    <property type="match status" value="1"/>
</dbReference>
<dbReference type="SMART" id="SM00448">
    <property type="entry name" value="REC"/>
    <property type="match status" value="1"/>
</dbReference>
<dbReference type="SMART" id="SM00421">
    <property type="entry name" value="HTH_LUXR"/>
    <property type="match status" value="1"/>
</dbReference>
<dbReference type="InterPro" id="IPR000792">
    <property type="entry name" value="Tscrpt_reg_LuxR_C"/>
</dbReference>
<dbReference type="Pfam" id="PF00196">
    <property type="entry name" value="GerE"/>
    <property type="match status" value="1"/>
</dbReference>
<proteinExistence type="predicted"/>